<evidence type="ECO:0000256" key="1">
    <source>
        <dbReference type="ARBA" id="ARBA00001966"/>
    </source>
</evidence>
<dbReference type="Gene3D" id="3.40.50.11900">
    <property type="match status" value="1"/>
</dbReference>
<reference evidence="7 8" key="1">
    <citation type="submission" date="2019-08" db="EMBL/GenBank/DDBJ databases">
        <title>In-depth cultivation of the pig gut microbiome towards novel bacterial diversity and tailored functional studies.</title>
        <authorList>
            <person name="Wylensek D."/>
            <person name="Hitch T.C.A."/>
            <person name="Clavel T."/>
        </authorList>
    </citation>
    <scope>NUCLEOTIDE SEQUENCE [LARGE SCALE GENOMIC DNA]</scope>
    <source>
        <strain evidence="7 8">RF-744-FAT-4</strain>
    </source>
</reference>
<dbReference type="NCBIfam" id="TIGR00241">
    <property type="entry name" value="CoA_E_activ"/>
    <property type="match status" value="1"/>
</dbReference>
<dbReference type="InterPro" id="IPR002731">
    <property type="entry name" value="ATPase_BadF"/>
</dbReference>
<dbReference type="AlphaFoldDB" id="A0A7X2TAE1"/>
<proteinExistence type="predicted"/>
<evidence type="ECO:0000256" key="2">
    <source>
        <dbReference type="ARBA" id="ARBA00011738"/>
    </source>
</evidence>
<dbReference type="Gene3D" id="3.40.50.11890">
    <property type="match status" value="1"/>
</dbReference>
<dbReference type="InterPro" id="IPR051805">
    <property type="entry name" value="Dehydratase_Activator_Redct"/>
</dbReference>
<evidence type="ECO:0000256" key="3">
    <source>
        <dbReference type="ARBA" id="ARBA00022723"/>
    </source>
</evidence>
<dbReference type="InterPro" id="IPR008275">
    <property type="entry name" value="CoA_E_activase_dom"/>
</dbReference>
<keyword evidence="4" id="KW-0408">Iron</keyword>
<dbReference type="InterPro" id="IPR043129">
    <property type="entry name" value="ATPase_NBD"/>
</dbReference>
<organism evidence="7 8">
    <name type="scientific">Pseudoramibacter porci</name>
    <dbReference type="NCBI Taxonomy" id="2606631"/>
    <lineage>
        <taxon>Bacteria</taxon>
        <taxon>Bacillati</taxon>
        <taxon>Bacillota</taxon>
        <taxon>Clostridia</taxon>
        <taxon>Eubacteriales</taxon>
        <taxon>Eubacteriaceae</taxon>
        <taxon>Pseudoramibacter</taxon>
    </lineage>
</organism>
<evidence type="ECO:0000256" key="4">
    <source>
        <dbReference type="ARBA" id="ARBA00023004"/>
    </source>
</evidence>
<dbReference type="Pfam" id="PF01869">
    <property type="entry name" value="BcrAD_BadFG"/>
    <property type="match status" value="1"/>
</dbReference>
<comment type="caution">
    <text evidence="7">The sequence shown here is derived from an EMBL/GenBank/DDBJ whole genome shotgun (WGS) entry which is preliminary data.</text>
</comment>
<dbReference type="EMBL" id="VUMO01000003">
    <property type="protein sequence ID" value="MSS19406.1"/>
    <property type="molecule type" value="Genomic_DNA"/>
</dbReference>
<evidence type="ECO:0000259" key="6">
    <source>
        <dbReference type="Pfam" id="PF01869"/>
    </source>
</evidence>
<accession>A0A7X2TAE1</accession>
<name>A0A7X2TAE1_9FIRM</name>
<dbReference type="FunFam" id="3.30.420.40:FF:000217">
    <property type="entry name" value="2-hydroxyisocaproyl-CoA dehydratase activator"/>
    <property type="match status" value="1"/>
</dbReference>
<dbReference type="PANTHER" id="PTHR32329">
    <property type="entry name" value="BIFUNCTIONAL PROTEIN [INCLUDES 2-HYDROXYACYL-COA DEHYDRATASE (N-TER) AND ITS ACTIVATOR DOMAIN (C_TERM)-RELATED"/>
    <property type="match status" value="1"/>
</dbReference>
<protein>
    <submittedName>
        <fullName evidence="7">3-hydroxyacyl-ACP dehydratase</fullName>
    </submittedName>
</protein>
<evidence type="ECO:0000313" key="7">
    <source>
        <dbReference type="EMBL" id="MSS19406.1"/>
    </source>
</evidence>
<dbReference type="PANTHER" id="PTHR32329:SF2">
    <property type="entry name" value="BIFUNCTIONAL PROTEIN [INCLUDES 2-HYDROXYACYL-COA DEHYDRATASE (N-TER) AND ITS ACTIVATOR DOMAIN (C_TERM)"/>
    <property type="match status" value="1"/>
</dbReference>
<dbReference type="InterPro" id="IPR010327">
    <property type="entry name" value="FldB/FldC_alpha/beta"/>
</dbReference>
<dbReference type="Proteomes" id="UP000461754">
    <property type="component" value="Unassembled WGS sequence"/>
</dbReference>
<comment type="cofactor">
    <cofactor evidence="1">
        <name>[4Fe-4S] cluster</name>
        <dbReference type="ChEBI" id="CHEBI:49883"/>
    </cofactor>
</comment>
<keyword evidence="3" id="KW-0479">Metal-binding</keyword>
<dbReference type="GO" id="GO:0046872">
    <property type="term" value="F:metal ion binding"/>
    <property type="evidence" value="ECO:0007669"/>
    <property type="project" value="UniProtKB-KW"/>
</dbReference>
<dbReference type="Gene3D" id="3.30.420.40">
    <property type="match status" value="2"/>
</dbReference>
<comment type="subunit">
    <text evidence="2">Homodimer.</text>
</comment>
<gene>
    <name evidence="7" type="ORF">FYJ52_03130</name>
</gene>
<keyword evidence="8" id="KW-1185">Reference proteome</keyword>
<dbReference type="SUPFAM" id="SSF53067">
    <property type="entry name" value="Actin-like ATPase domain"/>
    <property type="match status" value="1"/>
</dbReference>
<dbReference type="Pfam" id="PF06050">
    <property type="entry name" value="HGD-D"/>
    <property type="match status" value="2"/>
</dbReference>
<evidence type="ECO:0000313" key="8">
    <source>
        <dbReference type="Proteomes" id="UP000461754"/>
    </source>
</evidence>
<dbReference type="GO" id="GO:0051536">
    <property type="term" value="F:iron-sulfur cluster binding"/>
    <property type="evidence" value="ECO:0007669"/>
    <property type="project" value="UniProtKB-KW"/>
</dbReference>
<evidence type="ECO:0000256" key="5">
    <source>
        <dbReference type="ARBA" id="ARBA00023014"/>
    </source>
</evidence>
<dbReference type="RefSeq" id="WP_154575816.1">
    <property type="nucleotide sequence ID" value="NZ_VUMO01000003.1"/>
</dbReference>
<sequence length="583" mass="63567">MLAYICKYTPIELFESIDVEMELMEPEVVQFNRAEALLHPNVCAYVKGVLEMFADLVSKRDDVEGMIITSCCDSGRRLYDALKATYPDKFIYLLDLPRKVTPEAVKLFTKNVSTMISAYSEHTGRAFYSDGMIRPLKAYLKAHPPALQSDAPADAKVNVGLIGARCSQSLIDTLHAHGAKLLFNVTCNHLARLFNPAEIGRLEDYCEQLLAQFPCMRMAGAEDRLNMLDDFEDKLDGLIYHTVKFCDQYHYEAAALKKLETFHVPVLNLETDLTRQSSGQIKTRVEAFIEEISANKSKADTQADGEAAPADTPEAVKLVPAEHHAAPYVLGIDSGSTSTNTVIIDGSGQLVAWDIVRTGAKSILSAEKAMHQVLDKAGLKREDLARIVSTGYGRDHLPFADADLTEITCHGKGAHAFDPAVRTILDIGGQDSKAIRLNAAGDVVDFVMNDKCAAGTGRFLEMMAHTLDVSLEELGQLSLKSKEDIRISSMCTVFAESEVISLIAENKEPEDIAHGVHAAIAGRAISLLRRVGIEEAVMMTGGVAKNPGMVAVLEDQLGLKLRIVDEPEIVGAYGAALSGLEQL</sequence>
<keyword evidence="5" id="KW-0411">Iron-sulfur</keyword>
<feature type="domain" description="ATPase BadF/BadG/BcrA/BcrD type" evidence="6">
    <location>
        <begin position="330"/>
        <end position="578"/>
    </location>
</feature>
<dbReference type="CDD" id="cd24036">
    <property type="entry name" value="ASKHA_NBD_BcrAD_BadFG_HgdC_HadI"/>
    <property type="match status" value="1"/>
</dbReference>